<organism evidence="2 3">
    <name type="scientific">Tubulinosema ratisbonensis</name>
    <dbReference type="NCBI Taxonomy" id="291195"/>
    <lineage>
        <taxon>Eukaryota</taxon>
        <taxon>Fungi</taxon>
        <taxon>Fungi incertae sedis</taxon>
        <taxon>Microsporidia</taxon>
        <taxon>Tubulinosematoidea</taxon>
        <taxon>Tubulinosematidae</taxon>
        <taxon>Tubulinosema</taxon>
    </lineage>
</organism>
<dbReference type="Proteomes" id="UP000282876">
    <property type="component" value="Unassembled WGS sequence"/>
</dbReference>
<dbReference type="Pfam" id="PF14976">
    <property type="entry name" value="YPEH2ZP"/>
    <property type="match status" value="1"/>
</dbReference>
<evidence type="ECO:0000256" key="1">
    <source>
        <dbReference type="ARBA" id="ARBA00006888"/>
    </source>
</evidence>
<comment type="caution">
    <text evidence="2">The sequence shown here is derived from an EMBL/GenBank/DDBJ whole genome shotgun (WGS) entry which is preliminary data.</text>
</comment>
<proteinExistence type="inferred from homology"/>
<reference evidence="2 3" key="1">
    <citation type="submission" date="2018-10" db="EMBL/GenBank/DDBJ databases">
        <title>Draft genome sequence of the microsporidian Tubulinosema ratisbonensis.</title>
        <authorList>
            <person name="Polonais V."/>
            <person name="Peyretaillade E."/>
            <person name="Niehus S."/>
            <person name="Wawrzyniak I."/>
            <person name="Franchet A."/>
            <person name="Gaspin C."/>
            <person name="Reichstadt M."/>
            <person name="Belser C."/>
            <person name="Labadie K."/>
            <person name="Delbac F."/>
            <person name="Ferrandon D."/>
        </authorList>
    </citation>
    <scope>NUCLEOTIDE SEQUENCE [LARGE SCALE GENOMIC DNA]</scope>
    <source>
        <strain evidence="2 3">Franzen</strain>
    </source>
</reference>
<dbReference type="VEuPathDB" id="MicrosporidiaDB:TUBRATIS_25990"/>
<dbReference type="PANTHER" id="PTHR31841:SF1">
    <property type="entry name" value="PROTEIN FAM72A-RELATED"/>
    <property type="match status" value="1"/>
</dbReference>
<evidence type="ECO:0000313" key="2">
    <source>
        <dbReference type="EMBL" id="RVD90978.1"/>
    </source>
</evidence>
<dbReference type="EMBL" id="RCSS01000704">
    <property type="protein sequence ID" value="RVD90978.1"/>
    <property type="molecule type" value="Genomic_DNA"/>
</dbReference>
<sequence>MRRNSTNPYTLLCKECSILVAPKAYESVLLTNQTIPLFSTNEHCNNTREVYNQYTSAYCSCKVRDIACKNCGNIVGYNIYRLCKLCSADQSICVKSVFLEKNVSVHKYNFNKLENEYFNKECTGER</sequence>
<keyword evidence="3" id="KW-1185">Reference proteome</keyword>
<dbReference type="InterPro" id="IPR026768">
    <property type="entry name" value="YPEH2ZP"/>
</dbReference>
<dbReference type="GO" id="GO:0005829">
    <property type="term" value="C:cytosol"/>
    <property type="evidence" value="ECO:0007669"/>
    <property type="project" value="UniProtKB-ARBA"/>
</dbReference>
<dbReference type="AlphaFoldDB" id="A0A437AIR6"/>
<evidence type="ECO:0000313" key="3">
    <source>
        <dbReference type="Proteomes" id="UP000282876"/>
    </source>
</evidence>
<protein>
    <submittedName>
        <fullName evidence="2">FAM72 domain containing protein</fullName>
    </submittedName>
</protein>
<name>A0A437AIR6_9MICR</name>
<dbReference type="PANTHER" id="PTHR31841">
    <property type="entry name" value="PROTEIN FAM72A-RELATED"/>
    <property type="match status" value="1"/>
</dbReference>
<comment type="similarity">
    <text evidence="1">Belongs to the FAM72 family.</text>
</comment>
<dbReference type="OrthoDB" id="2526683at2759"/>
<dbReference type="STRING" id="291195.A0A437AIR6"/>
<gene>
    <name evidence="2" type="ORF">TUBRATIS_25990</name>
</gene>
<accession>A0A437AIR6</accession>